<comment type="caution">
    <text evidence="1">The sequence shown here is derived from an EMBL/GenBank/DDBJ whole genome shotgun (WGS) entry which is preliminary data.</text>
</comment>
<evidence type="ECO:0008006" key="3">
    <source>
        <dbReference type="Google" id="ProtNLM"/>
    </source>
</evidence>
<accession>A0A430G121</accession>
<proteinExistence type="predicted"/>
<protein>
    <recommendedName>
        <fullName evidence="3">ImmA/IrrE family metallo-endopeptidase</fullName>
    </recommendedName>
</protein>
<name>A0A430G121_9SPHN</name>
<evidence type="ECO:0000313" key="1">
    <source>
        <dbReference type="EMBL" id="RSY80626.1"/>
    </source>
</evidence>
<sequence>MTFADPIVARIVPFLEDIGIPVAVEPVPVGSLLPGATVRNGTLIFDPDTLEWPGDLLHEAGHIAVSDPATRAVQAGIPNDQAEEMAAMAWSYAAAIALEIDPIHVFHAGGYHGGGRNYLESYRNGGTGIGVPMLQYFGMSAEPRQAAAFGRSPFPAMVRWLR</sequence>
<organism evidence="1 2">
    <name type="scientific">Sphingomonas koreensis</name>
    <dbReference type="NCBI Taxonomy" id="93064"/>
    <lineage>
        <taxon>Bacteria</taxon>
        <taxon>Pseudomonadati</taxon>
        <taxon>Pseudomonadota</taxon>
        <taxon>Alphaproteobacteria</taxon>
        <taxon>Sphingomonadales</taxon>
        <taxon>Sphingomonadaceae</taxon>
        <taxon>Sphingomonas</taxon>
    </lineage>
</organism>
<dbReference type="AlphaFoldDB" id="A0A430G121"/>
<dbReference type="RefSeq" id="WP_126005078.1">
    <property type="nucleotide sequence ID" value="NZ_QQYZ01000016.1"/>
</dbReference>
<dbReference type="EMBL" id="QQYZ01000016">
    <property type="protein sequence ID" value="RSY80626.1"/>
    <property type="molecule type" value="Genomic_DNA"/>
</dbReference>
<reference evidence="1 2" key="1">
    <citation type="submission" date="2018-07" db="EMBL/GenBank/DDBJ databases">
        <title>Genomic and Epidemiologic Investigation of an Indolent Hospital Outbreak.</title>
        <authorList>
            <person name="Johnson R.C."/>
            <person name="Deming C."/>
            <person name="Conlan S."/>
            <person name="Zellmer C.J."/>
            <person name="Michelin A.V."/>
            <person name="Lee-Lin S."/>
            <person name="Thomas P.J."/>
            <person name="Park M."/>
            <person name="Weingarten R.A."/>
            <person name="Less J."/>
            <person name="Dekker J.P."/>
            <person name="Frank K.M."/>
            <person name="Musser K.A."/>
            <person name="Mcquiston J.R."/>
            <person name="Henderson D.K."/>
            <person name="Lau A.F."/>
            <person name="Palmore T.N."/>
            <person name="Segre J.A."/>
        </authorList>
    </citation>
    <scope>NUCLEOTIDE SEQUENCE [LARGE SCALE GENOMIC DNA]</scope>
    <source>
        <strain evidence="1 2">SK-CDC1_0717</strain>
    </source>
</reference>
<gene>
    <name evidence="1" type="ORF">DAH66_15790</name>
</gene>
<dbReference type="Proteomes" id="UP000287746">
    <property type="component" value="Unassembled WGS sequence"/>
</dbReference>
<evidence type="ECO:0000313" key="2">
    <source>
        <dbReference type="Proteomes" id="UP000287746"/>
    </source>
</evidence>